<keyword evidence="2" id="KW-1185">Reference proteome</keyword>
<name>A0ACC4CII0_POPAL</name>
<dbReference type="EMBL" id="RCHU02000004">
    <property type="protein sequence ID" value="KAL3597707.1"/>
    <property type="molecule type" value="Genomic_DNA"/>
</dbReference>
<sequence>MRVKKQKRHRRAVRFYTACFGFRQPYKVLCDGTFIHHLIVNNIAPADTAISNILGGSVKLFTTRCVLAELKRLGKSYTESLQAANTLMIARCDHEQNKNAEGCIVEIIGENNPDHFYVGTQDTDMRKKFQEVPGVPLIFGLRNALFLEPPSAFQRQFAKNSEEERSHMTEKEVALLKKRTKDLVENWEIGDSSDENGGPEDENLEMQPQKYSSRKGMKVKDRPQFKRNKAKNAIANLPSTFKRNVYAHLVNFVSNFPGSKSTFSPEEKESSKHKLHVREEKYGSSLKAKVVMRRLEVEAGKERDHAKAKLLLQQKANGLLQLNDGTSSCGLLFPPAPEAKTFLLNHKPTPLISSRKPQTTASRKSHHGIQSSKLGSFLDLKPLSKPESLDFDLSWFDPADRYRCFDVIVIGTGPAGLRLAEQVSRHGVKVCCVDPSPLSMWPSNYGVWVDEFESLGLVDCLDKTWPMTCVYIDDDKTKYLDRPMRSVHVF</sequence>
<dbReference type="Proteomes" id="UP000309997">
    <property type="component" value="Unassembled WGS sequence"/>
</dbReference>
<accession>A0ACC4CII0</accession>
<gene>
    <name evidence="1" type="ORF">D5086_009344</name>
</gene>
<evidence type="ECO:0000313" key="2">
    <source>
        <dbReference type="Proteomes" id="UP000309997"/>
    </source>
</evidence>
<proteinExistence type="predicted"/>
<protein>
    <submittedName>
        <fullName evidence="1">Uncharacterized protein</fullName>
    </submittedName>
</protein>
<reference evidence="1 2" key="1">
    <citation type="journal article" date="2024" name="Plant Biotechnol. J.">
        <title>Genome and CRISPR/Cas9 system of a widespread forest tree (Populus alba) in the world.</title>
        <authorList>
            <person name="Liu Y.J."/>
            <person name="Jiang P.F."/>
            <person name="Han X.M."/>
            <person name="Li X.Y."/>
            <person name="Wang H.M."/>
            <person name="Wang Y.J."/>
            <person name="Wang X.X."/>
            <person name="Zeng Q.Y."/>
        </authorList>
    </citation>
    <scope>NUCLEOTIDE SEQUENCE [LARGE SCALE GENOMIC DNA]</scope>
    <source>
        <strain evidence="2">cv. PAL-ZL1</strain>
    </source>
</reference>
<comment type="caution">
    <text evidence="1">The sequence shown here is derived from an EMBL/GenBank/DDBJ whole genome shotgun (WGS) entry which is preliminary data.</text>
</comment>
<organism evidence="1 2">
    <name type="scientific">Populus alba</name>
    <name type="common">White poplar</name>
    <dbReference type="NCBI Taxonomy" id="43335"/>
    <lineage>
        <taxon>Eukaryota</taxon>
        <taxon>Viridiplantae</taxon>
        <taxon>Streptophyta</taxon>
        <taxon>Embryophyta</taxon>
        <taxon>Tracheophyta</taxon>
        <taxon>Spermatophyta</taxon>
        <taxon>Magnoliopsida</taxon>
        <taxon>eudicotyledons</taxon>
        <taxon>Gunneridae</taxon>
        <taxon>Pentapetalae</taxon>
        <taxon>rosids</taxon>
        <taxon>fabids</taxon>
        <taxon>Malpighiales</taxon>
        <taxon>Salicaceae</taxon>
        <taxon>Saliceae</taxon>
        <taxon>Populus</taxon>
    </lineage>
</organism>
<evidence type="ECO:0000313" key="1">
    <source>
        <dbReference type="EMBL" id="KAL3597707.1"/>
    </source>
</evidence>